<organism evidence="3 4">
    <name type="scientific">Cajanus cajan</name>
    <name type="common">Pigeon pea</name>
    <name type="synonym">Cajanus indicus</name>
    <dbReference type="NCBI Taxonomy" id="3821"/>
    <lineage>
        <taxon>Eukaryota</taxon>
        <taxon>Viridiplantae</taxon>
        <taxon>Streptophyta</taxon>
        <taxon>Embryophyta</taxon>
        <taxon>Tracheophyta</taxon>
        <taxon>Spermatophyta</taxon>
        <taxon>Magnoliopsida</taxon>
        <taxon>eudicotyledons</taxon>
        <taxon>Gunneridae</taxon>
        <taxon>Pentapetalae</taxon>
        <taxon>rosids</taxon>
        <taxon>fabids</taxon>
        <taxon>Fabales</taxon>
        <taxon>Fabaceae</taxon>
        <taxon>Papilionoideae</taxon>
        <taxon>50 kb inversion clade</taxon>
        <taxon>NPAAA clade</taxon>
        <taxon>indigoferoid/millettioid clade</taxon>
        <taxon>Phaseoleae</taxon>
        <taxon>Cajanus</taxon>
    </lineage>
</organism>
<proteinExistence type="predicted"/>
<dbReference type="Pfam" id="PF07727">
    <property type="entry name" value="RVT_2"/>
    <property type="match status" value="1"/>
</dbReference>
<protein>
    <recommendedName>
        <fullName evidence="2">Reverse transcriptase Ty1/copia-type domain-containing protein</fullName>
    </recommendedName>
</protein>
<gene>
    <name evidence="3" type="ORF">KK1_005765</name>
</gene>
<sequence length="72" mass="8752">MLYENIYIEQPLGMVNPQFSNHVCKLQKALYDFKQTPRTWFDCFSSFLLKYGFFFVVWFTHLYLFGTLILDH</sequence>
<dbReference type="AlphaFoldDB" id="A0A151U1E6"/>
<evidence type="ECO:0000313" key="4">
    <source>
        <dbReference type="Proteomes" id="UP000075243"/>
    </source>
</evidence>
<dbReference type="EMBL" id="CM003604">
    <property type="protein sequence ID" value="KYP73152.1"/>
    <property type="molecule type" value="Genomic_DNA"/>
</dbReference>
<keyword evidence="1" id="KW-0472">Membrane</keyword>
<keyword evidence="1" id="KW-1133">Transmembrane helix</keyword>
<accession>A0A151U1E6</accession>
<feature type="transmembrane region" description="Helical" evidence="1">
    <location>
        <begin position="51"/>
        <end position="70"/>
    </location>
</feature>
<dbReference type="Gramene" id="C.cajan_05625.t">
    <property type="protein sequence ID" value="C.cajan_05625.t.cds1"/>
    <property type="gene ID" value="C.cajan_05625"/>
</dbReference>
<evidence type="ECO:0000256" key="1">
    <source>
        <dbReference type="SAM" id="Phobius"/>
    </source>
</evidence>
<evidence type="ECO:0000259" key="2">
    <source>
        <dbReference type="Pfam" id="PF07727"/>
    </source>
</evidence>
<name>A0A151U1E6_CAJCA</name>
<feature type="domain" description="Reverse transcriptase Ty1/copia-type" evidence="2">
    <location>
        <begin position="3"/>
        <end position="53"/>
    </location>
</feature>
<dbReference type="InterPro" id="IPR013103">
    <property type="entry name" value="RVT_2"/>
</dbReference>
<keyword evidence="1" id="KW-0812">Transmembrane</keyword>
<dbReference type="Proteomes" id="UP000075243">
    <property type="component" value="Chromosome 2"/>
</dbReference>
<evidence type="ECO:0000313" key="3">
    <source>
        <dbReference type="EMBL" id="KYP73152.1"/>
    </source>
</evidence>
<reference evidence="3 4" key="1">
    <citation type="journal article" date="2012" name="Nat. Biotechnol.">
        <title>Draft genome sequence of pigeonpea (Cajanus cajan), an orphan legume crop of resource-poor farmers.</title>
        <authorList>
            <person name="Varshney R.K."/>
            <person name="Chen W."/>
            <person name="Li Y."/>
            <person name="Bharti A.K."/>
            <person name="Saxena R.K."/>
            <person name="Schlueter J.A."/>
            <person name="Donoghue M.T."/>
            <person name="Azam S."/>
            <person name="Fan G."/>
            <person name="Whaley A.M."/>
            <person name="Farmer A.D."/>
            <person name="Sheridan J."/>
            <person name="Iwata A."/>
            <person name="Tuteja R."/>
            <person name="Penmetsa R.V."/>
            <person name="Wu W."/>
            <person name="Upadhyaya H.D."/>
            <person name="Yang S.P."/>
            <person name="Shah T."/>
            <person name="Saxena K.B."/>
            <person name="Michael T."/>
            <person name="McCombie W.R."/>
            <person name="Yang B."/>
            <person name="Zhang G."/>
            <person name="Yang H."/>
            <person name="Wang J."/>
            <person name="Spillane C."/>
            <person name="Cook D.R."/>
            <person name="May G.D."/>
            <person name="Xu X."/>
            <person name="Jackson S.A."/>
        </authorList>
    </citation>
    <scope>NUCLEOTIDE SEQUENCE [LARGE SCALE GENOMIC DNA]</scope>
    <source>
        <strain evidence="4">cv. Asha</strain>
    </source>
</reference>
<keyword evidence="4" id="KW-1185">Reference proteome</keyword>